<keyword evidence="3" id="KW-1185">Reference proteome</keyword>
<proteinExistence type="predicted"/>
<dbReference type="RefSeq" id="WP_184398270.1">
    <property type="nucleotide sequence ID" value="NZ_BAAAJD010000080.1"/>
</dbReference>
<protein>
    <submittedName>
        <fullName evidence="2">LmbE family N-acetylglucosaminyl deacetylase</fullName>
    </submittedName>
</protein>
<sequence>MPVEEAVERALVVMAHPDDADFGCAGTVALWTRAGTAITYLLVTDGEAGGDDRTLDTAAMAGLRHSEQRGAAEAAGVRDVRFLGHPDGRVTASLELRRDIARVIRQVRPERMVIPSPDRDWRRIHPSHPDHLAVGEAAICAVFPDARNPHAHPELLRDEGPAPWTVPEVWLTGGPEPDRFPDVTEVFEQKMAALAAHASQIPDPAALESRGRERLSSVAAGAGLPEGRLAGAFRYVDTR</sequence>
<comment type="caution">
    <text evidence="2">The sequence shown here is derived from an EMBL/GenBank/DDBJ whole genome shotgun (WGS) entry which is preliminary data.</text>
</comment>
<organism evidence="2 3">
    <name type="scientific">Nocardiopsis composta</name>
    <dbReference type="NCBI Taxonomy" id="157465"/>
    <lineage>
        <taxon>Bacteria</taxon>
        <taxon>Bacillati</taxon>
        <taxon>Actinomycetota</taxon>
        <taxon>Actinomycetes</taxon>
        <taxon>Streptosporangiales</taxon>
        <taxon>Nocardiopsidaceae</taxon>
        <taxon>Nocardiopsis</taxon>
    </lineage>
</organism>
<dbReference type="SUPFAM" id="SSF102588">
    <property type="entry name" value="LmbE-like"/>
    <property type="match status" value="1"/>
</dbReference>
<keyword evidence="1" id="KW-0862">Zinc</keyword>
<dbReference type="Pfam" id="PF02585">
    <property type="entry name" value="PIG-L"/>
    <property type="match status" value="1"/>
</dbReference>
<dbReference type="PANTHER" id="PTHR12993">
    <property type="entry name" value="N-ACETYLGLUCOSAMINYL-PHOSPHATIDYLINOSITOL DE-N-ACETYLASE-RELATED"/>
    <property type="match status" value="1"/>
</dbReference>
<evidence type="ECO:0000313" key="2">
    <source>
        <dbReference type="EMBL" id="MBB5435451.1"/>
    </source>
</evidence>
<dbReference type="InterPro" id="IPR003737">
    <property type="entry name" value="GlcNAc_PI_deacetylase-related"/>
</dbReference>
<dbReference type="EMBL" id="JACHDB010000002">
    <property type="protein sequence ID" value="MBB5435451.1"/>
    <property type="molecule type" value="Genomic_DNA"/>
</dbReference>
<evidence type="ECO:0000313" key="3">
    <source>
        <dbReference type="Proteomes" id="UP000572635"/>
    </source>
</evidence>
<dbReference type="GO" id="GO:0016137">
    <property type="term" value="P:glycoside metabolic process"/>
    <property type="evidence" value="ECO:0007669"/>
    <property type="project" value="UniProtKB-ARBA"/>
</dbReference>
<dbReference type="AlphaFoldDB" id="A0A7W8QS42"/>
<name>A0A7W8QS42_9ACTN</name>
<evidence type="ECO:0000256" key="1">
    <source>
        <dbReference type="ARBA" id="ARBA00022833"/>
    </source>
</evidence>
<dbReference type="GO" id="GO:0016811">
    <property type="term" value="F:hydrolase activity, acting on carbon-nitrogen (but not peptide) bonds, in linear amides"/>
    <property type="evidence" value="ECO:0007669"/>
    <property type="project" value="TreeGrafter"/>
</dbReference>
<dbReference type="Proteomes" id="UP000572635">
    <property type="component" value="Unassembled WGS sequence"/>
</dbReference>
<dbReference type="PANTHER" id="PTHR12993:SF28">
    <property type="entry name" value="LMBE FAMILY PROTEIN"/>
    <property type="match status" value="1"/>
</dbReference>
<gene>
    <name evidence="2" type="ORF">HDA36_005599</name>
</gene>
<accession>A0A7W8QS42</accession>
<dbReference type="Gene3D" id="3.40.50.10320">
    <property type="entry name" value="LmbE-like"/>
    <property type="match status" value="1"/>
</dbReference>
<dbReference type="InterPro" id="IPR024078">
    <property type="entry name" value="LmbE-like_dom_sf"/>
</dbReference>
<reference evidence="2 3" key="1">
    <citation type="submission" date="2020-08" db="EMBL/GenBank/DDBJ databases">
        <title>Sequencing the genomes of 1000 actinobacteria strains.</title>
        <authorList>
            <person name="Klenk H.-P."/>
        </authorList>
    </citation>
    <scope>NUCLEOTIDE SEQUENCE [LARGE SCALE GENOMIC DNA]</scope>
    <source>
        <strain evidence="2 3">DSM 44551</strain>
    </source>
</reference>